<protein>
    <submittedName>
        <fullName evidence="1">Uncharacterized protein</fullName>
    </submittedName>
</protein>
<gene>
    <name evidence="1" type="ORF">DM02DRAFT_203895</name>
</gene>
<accession>A0A2V1DA91</accession>
<organism evidence="1 2">
    <name type="scientific">Periconia macrospinosa</name>
    <dbReference type="NCBI Taxonomy" id="97972"/>
    <lineage>
        <taxon>Eukaryota</taxon>
        <taxon>Fungi</taxon>
        <taxon>Dikarya</taxon>
        <taxon>Ascomycota</taxon>
        <taxon>Pezizomycotina</taxon>
        <taxon>Dothideomycetes</taxon>
        <taxon>Pleosporomycetidae</taxon>
        <taxon>Pleosporales</taxon>
        <taxon>Massarineae</taxon>
        <taxon>Periconiaceae</taxon>
        <taxon>Periconia</taxon>
    </lineage>
</organism>
<name>A0A2V1DA91_9PLEO</name>
<dbReference type="Proteomes" id="UP000244855">
    <property type="component" value="Unassembled WGS sequence"/>
</dbReference>
<dbReference type="AlphaFoldDB" id="A0A2V1DA91"/>
<evidence type="ECO:0000313" key="2">
    <source>
        <dbReference type="Proteomes" id="UP000244855"/>
    </source>
</evidence>
<sequence length="97" mass="10093">MPALVLGSFCALHSGILGGLKKEKFTISFGCMVVSDHVVDSLTTLSGSILFSFSGMELQQAKAGTLPPIVQGNPLCKDAGECVSTPLIACFTLTTRS</sequence>
<evidence type="ECO:0000313" key="1">
    <source>
        <dbReference type="EMBL" id="PVH94124.1"/>
    </source>
</evidence>
<reference evidence="1 2" key="1">
    <citation type="journal article" date="2018" name="Sci. Rep.">
        <title>Comparative genomics provides insights into the lifestyle and reveals functional heterogeneity of dark septate endophytic fungi.</title>
        <authorList>
            <person name="Knapp D.G."/>
            <person name="Nemeth J.B."/>
            <person name="Barry K."/>
            <person name="Hainaut M."/>
            <person name="Henrissat B."/>
            <person name="Johnson J."/>
            <person name="Kuo A."/>
            <person name="Lim J.H.P."/>
            <person name="Lipzen A."/>
            <person name="Nolan M."/>
            <person name="Ohm R.A."/>
            <person name="Tamas L."/>
            <person name="Grigoriev I.V."/>
            <person name="Spatafora J.W."/>
            <person name="Nagy L.G."/>
            <person name="Kovacs G.M."/>
        </authorList>
    </citation>
    <scope>NUCLEOTIDE SEQUENCE [LARGE SCALE GENOMIC DNA]</scope>
    <source>
        <strain evidence="1 2">DSE2036</strain>
    </source>
</reference>
<keyword evidence="2" id="KW-1185">Reference proteome</keyword>
<proteinExistence type="predicted"/>
<dbReference type="EMBL" id="KZ805549">
    <property type="protein sequence ID" value="PVH94124.1"/>
    <property type="molecule type" value="Genomic_DNA"/>
</dbReference>